<organism evidence="4 5">
    <name type="scientific">Lachnotalea glycerini</name>
    <dbReference type="NCBI Taxonomy" id="1763509"/>
    <lineage>
        <taxon>Bacteria</taxon>
        <taxon>Bacillati</taxon>
        <taxon>Bacillota</taxon>
        <taxon>Clostridia</taxon>
        <taxon>Lachnospirales</taxon>
        <taxon>Lachnospiraceae</taxon>
        <taxon>Lachnotalea</taxon>
    </lineage>
</organism>
<dbReference type="PROSITE" id="PS00455">
    <property type="entry name" value="AMP_BINDING"/>
    <property type="match status" value="1"/>
</dbReference>
<keyword evidence="1" id="KW-0596">Phosphopantetheine</keyword>
<sequence>MDSKESGKNLSEITYSLGEDLSKKVIKISNDSLYGIYTVILSAGLYVMSNYEYDEFSNIDIPMLEDKDKSIVLKMNLSDYASYKDFLIHIKNFLSNIYSSNANTLNEDSYDDRCLLLLSNIHKETSEHLTRKYDIVMHFEVCDKNILVRMSYNCKEYLPWYIESVFENIIKTLEYITENINITFEDLSKKVESLNSLVYNKLNDTKKSIWKEATVNQLFEEVAAKNHDKVALICNGKSITYHELNKRSNILANELIKNGVGQETLVGVMTNRSIDLFVSILGTLKAGAGYVPMDSNYPQDRVTYILKESNINILLINDDKLKQLGKIKNINVNTDLNYLEEVSVPVVNNSSNIAYVIFTSGSTGKPKGVVIEHKALVNFIYGIKSVIEVTQTTKVLNATTVSFDIFAYESFVPLLSGATVILANDEEQNNVKKLGEMIEKFKVDLFQTTPSKMNLMLDDKNNSKKLSELKHLVIGGEPFPSEMLTKIRKMVNAEIYNFYGPTEATVWATYKKLNDEKEINIGKPLPNYEIYIIGENNKQMPIGSNGEIGIAGEGLARGYLNNKKLTSDRFIKFIDNNGNEKRLYKTGDIGKVSFKGEIQCFGRKDNQIKLRGYRIELGEIEHACIQYKDIKDIAVLCIDVNGEKSLVAYYIANEEIEIKEMRHFLVKSIPLYMIPQYYIKIDKMPLNINGKVDRLELEKIKFESSSYEEEEDINSEIESTLLNIWKSILNRSYIGIHDNFFDIGGTSVLLLTAHSKIDEIYTNKITVLQLFDMPTIKEIADFLEKDNEKDIYENEGIQFPDEYFDIGQYDNYELLSQEINNKDLEILNILIEKLNISMEAVFLGMFNYCIYQITEIEEINTPIIKNNEVMGILIHYSNIKNMEDLFNLIDQKLKSRSKKITLNLSKIKDEKRYRNKVYPLFCIDKIGSFKELENSYDLIIRSEIVQGGVKFLLSYKKEKLLKEKVIVLFECYRNLIKALIDSIKE</sequence>
<dbReference type="PROSITE" id="PS50075">
    <property type="entry name" value="CARRIER"/>
    <property type="match status" value="1"/>
</dbReference>
<dbReference type="Proteomes" id="UP000216411">
    <property type="component" value="Unassembled WGS sequence"/>
</dbReference>
<gene>
    <name evidence="4" type="ORF">CG710_000635</name>
</gene>
<dbReference type="RefSeq" id="WP_094378846.1">
    <property type="nucleotide sequence ID" value="NZ_NOKA02000001.1"/>
</dbReference>
<dbReference type="Gene3D" id="3.40.50.980">
    <property type="match status" value="2"/>
</dbReference>
<dbReference type="PANTHER" id="PTHR44845:SF7">
    <property type="entry name" value="PLIPASTATIN SYNTHASE SUBUNIT D"/>
    <property type="match status" value="1"/>
</dbReference>
<dbReference type="OrthoDB" id="9778383at2"/>
<dbReference type="AlphaFoldDB" id="A0A371JK35"/>
<evidence type="ECO:0000256" key="2">
    <source>
        <dbReference type="ARBA" id="ARBA00022553"/>
    </source>
</evidence>
<dbReference type="Pfam" id="PF00501">
    <property type="entry name" value="AMP-binding"/>
    <property type="match status" value="1"/>
</dbReference>
<dbReference type="InterPro" id="IPR036736">
    <property type="entry name" value="ACP-like_sf"/>
</dbReference>
<dbReference type="InterPro" id="IPR020845">
    <property type="entry name" value="AMP-binding_CS"/>
</dbReference>
<dbReference type="NCBIfam" id="TIGR01733">
    <property type="entry name" value="AA-adenyl-dom"/>
    <property type="match status" value="1"/>
</dbReference>
<protein>
    <submittedName>
        <fullName evidence="4">Amino acid adenylation domain-containing protein</fullName>
    </submittedName>
</protein>
<accession>A0A371JK35</accession>
<dbReference type="PANTHER" id="PTHR44845">
    <property type="entry name" value="CARRIER DOMAIN-CONTAINING PROTEIN"/>
    <property type="match status" value="1"/>
</dbReference>
<keyword evidence="5" id="KW-1185">Reference proteome</keyword>
<evidence type="ECO:0000256" key="1">
    <source>
        <dbReference type="ARBA" id="ARBA00022450"/>
    </source>
</evidence>
<keyword evidence="2" id="KW-0597">Phosphoprotein</keyword>
<proteinExistence type="predicted"/>
<evidence type="ECO:0000259" key="3">
    <source>
        <dbReference type="PROSITE" id="PS50075"/>
    </source>
</evidence>
<reference evidence="4 5" key="1">
    <citation type="journal article" date="2017" name="Genome Announc.">
        <title>Draft Genome Sequence of a Sporulating and Motile Strain of Lachnotalea glycerini Isolated from Water in Quebec City, Canada.</title>
        <authorList>
            <person name="Maheux A.F."/>
            <person name="Boudreau D.K."/>
            <person name="Berube E."/>
            <person name="Boissinot M."/>
            <person name="Raymond F."/>
            <person name="Brodeur S."/>
            <person name="Corbeil J."/>
            <person name="Isabel S."/>
            <person name="Omar R.F."/>
            <person name="Bergeron M.G."/>
        </authorList>
    </citation>
    <scope>NUCLEOTIDE SEQUENCE [LARGE SCALE GENOMIC DNA]</scope>
    <source>
        <strain evidence="4 5">CCRI-19302</strain>
    </source>
</reference>
<evidence type="ECO:0000313" key="4">
    <source>
        <dbReference type="EMBL" id="RDY33067.1"/>
    </source>
</evidence>
<name>A0A371JK35_9FIRM</name>
<dbReference type="InterPro" id="IPR045851">
    <property type="entry name" value="AMP-bd_C_sf"/>
</dbReference>
<dbReference type="Gene3D" id="2.30.38.10">
    <property type="entry name" value="Luciferase, Domain 3"/>
    <property type="match status" value="1"/>
</dbReference>
<dbReference type="FunFam" id="3.40.50.980:FF:000001">
    <property type="entry name" value="Non-ribosomal peptide synthetase"/>
    <property type="match status" value="1"/>
</dbReference>
<comment type="caution">
    <text evidence="4">The sequence shown here is derived from an EMBL/GenBank/DDBJ whole genome shotgun (WGS) entry which is preliminary data.</text>
</comment>
<feature type="domain" description="Carrier" evidence="3">
    <location>
        <begin position="712"/>
        <end position="787"/>
    </location>
</feature>
<dbReference type="SUPFAM" id="SSF47336">
    <property type="entry name" value="ACP-like"/>
    <property type="match status" value="1"/>
</dbReference>
<dbReference type="Pfam" id="PF00550">
    <property type="entry name" value="PP-binding"/>
    <property type="match status" value="1"/>
</dbReference>
<dbReference type="CDD" id="cd05930">
    <property type="entry name" value="A_NRPS"/>
    <property type="match status" value="1"/>
</dbReference>
<dbReference type="InterPro" id="IPR009081">
    <property type="entry name" value="PP-bd_ACP"/>
</dbReference>
<dbReference type="Gene3D" id="3.30.300.30">
    <property type="match status" value="1"/>
</dbReference>
<evidence type="ECO:0000313" key="5">
    <source>
        <dbReference type="Proteomes" id="UP000216411"/>
    </source>
</evidence>
<dbReference type="SUPFAM" id="SSF56801">
    <property type="entry name" value="Acetyl-CoA synthetase-like"/>
    <property type="match status" value="1"/>
</dbReference>
<dbReference type="EMBL" id="NOKA02000001">
    <property type="protein sequence ID" value="RDY33067.1"/>
    <property type="molecule type" value="Genomic_DNA"/>
</dbReference>
<dbReference type="Gene3D" id="1.10.1200.10">
    <property type="entry name" value="ACP-like"/>
    <property type="match status" value="1"/>
</dbReference>
<dbReference type="InterPro" id="IPR000873">
    <property type="entry name" value="AMP-dep_synth/lig_dom"/>
</dbReference>
<dbReference type="InterPro" id="IPR010071">
    <property type="entry name" value="AA_adenyl_dom"/>
</dbReference>